<sequence length="590" mass="66822">MPALTMDPPPNSQDVHHSPVLNAILAPIRNLNENWKVDLSTHLEQYLREICEQQQGLGSVNFVEAALLIQRSAGIYVKKVEYLWNLLMQVLESFRKKGVTEKGNEKRKKSGPISDLYQDFVEITVNPDKKKWKGKELPVKLDPPYYSELEYNCPKEKKLSLFDHMFEPLGDKSDFRLNYPISGSFMLEEELSYSYALEDDCINMNIANEEEGSHVSGENNDDADMDNDADEEGDGNANDVAEPMDIASTPLVEDGCAGLVGEGNVIATVAPHPPVDVWDSEAGSIPDKSVKVQERIKMPCDTLEKKKRGMLDSSVSSLVTDNISVSFGNRFEEFPKFRNEFMKEKNKKKVAFQKAEEVEEYRKTLASDFPVDFLGFEDLDISGGEEEFVGYHDDFDREDALPADPDEANADPEGSAAALADDIPLPNVVNLEDNDDWGQIYQNILQEKMHSARVGHQDAQAALASRVNQWHDSIRTKLKGAEDRKCMDIHEYETHILNTFPKGATKTQKTTIDFAEVVKDVEDEEICRYFLASLLLANNYNVEINVSDRRELAMNCMELTLLKSTRHHESLEDYQAPSQVETQNHNRKRR</sequence>
<feature type="domain" description="Condensin II complex subunit H2 N-terminal" evidence="5">
    <location>
        <begin position="23"/>
        <end position="109"/>
    </location>
</feature>
<dbReference type="Pfam" id="PF16858">
    <property type="entry name" value="CNDH2_C"/>
    <property type="match status" value="1"/>
</dbReference>
<dbReference type="GO" id="GO:0000796">
    <property type="term" value="C:condensin complex"/>
    <property type="evidence" value="ECO:0007669"/>
    <property type="project" value="TreeGrafter"/>
</dbReference>
<evidence type="ECO:0000256" key="2">
    <source>
        <dbReference type="ARBA" id="ARBA00007844"/>
    </source>
</evidence>
<evidence type="ECO:0000256" key="3">
    <source>
        <dbReference type="ARBA" id="ARBA00023242"/>
    </source>
</evidence>
<reference evidence="7 8" key="1">
    <citation type="submission" date="2024-03" db="EMBL/GenBank/DDBJ databases">
        <title>The genome assembly and annotation of the cricket Gryllus longicercus Weissman &amp; Gray.</title>
        <authorList>
            <person name="Szrajer S."/>
            <person name="Gray D."/>
            <person name="Ylla G."/>
        </authorList>
    </citation>
    <scope>NUCLEOTIDE SEQUENCE [LARGE SCALE GENOMIC DNA]</scope>
    <source>
        <strain evidence="7">DAG 2021-001</strain>
        <tissue evidence="7">Whole body minus gut</tissue>
    </source>
</reference>
<evidence type="ECO:0000313" key="7">
    <source>
        <dbReference type="EMBL" id="KAK7792326.1"/>
    </source>
</evidence>
<protein>
    <recommendedName>
        <fullName evidence="9">Condensin-2 complex subunit H2</fullName>
    </recommendedName>
</protein>
<keyword evidence="8" id="KW-1185">Reference proteome</keyword>
<evidence type="ECO:0000259" key="6">
    <source>
        <dbReference type="Pfam" id="PF16858"/>
    </source>
</evidence>
<gene>
    <name evidence="7" type="ORF">R5R35_013819</name>
</gene>
<evidence type="ECO:0008006" key="9">
    <source>
        <dbReference type="Google" id="ProtNLM"/>
    </source>
</evidence>
<dbReference type="InterPro" id="IPR009378">
    <property type="entry name" value="H2_N"/>
</dbReference>
<dbReference type="Pfam" id="PF06278">
    <property type="entry name" value="CNDH2_N"/>
    <property type="match status" value="1"/>
</dbReference>
<accession>A0AAN9VCD1</accession>
<dbReference type="GO" id="GO:0005634">
    <property type="term" value="C:nucleus"/>
    <property type="evidence" value="ECO:0007669"/>
    <property type="project" value="UniProtKB-SubCell"/>
</dbReference>
<dbReference type="InterPro" id="IPR031739">
    <property type="entry name" value="Ncaph2"/>
</dbReference>
<dbReference type="GO" id="GO:0003682">
    <property type="term" value="F:chromatin binding"/>
    <property type="evidence" value="ECO:0007669"/>
    <property type="project" value="TreeGrafter"/>
</dbReference>
<organism evidence="7 8">
    <name type="scientific">Gryllus longicercus</name>
    <dbReference type="NCBI Taxonomy" id="2509291"/>
    <lineage>
        <taxon>Eukaryota</taxon>
        <taxon>Metazoa</taxon>
        <taxon>Ecdysozoa</taxon>
        <taxon>Arthropoda</taxon>
        <taxon>Hexapoda</taxon>
        <taxon>Insecta</taxon>
        <taxon>Pterygota</taxon>
        <taxon>Neoptera</taxon>
        <taxon>Polyneoptera</taxon>
        <taxon>Orthoptera</taxon>
        <taxon>Ensifera</taxon>
        <taxon>Gryllidea</taxon>
        <taxon>Grylloidea</taxon>
        <taxon>Gryllidae</taxon>
        <taxon>Gryllinae</taxon>
        <taxon>Gryllus</taxon>
    </lineage>
</organism>
<dbReference type="Proteomes" id="UP001378592">
    <property type="component" value="Unassembled WGS sequence"/>
</dbReference>
<name>A0AAN9VCD1_9ORTH</name>
<feature type="region of interest" description="Disordered" evidence="4">
    <location>
        <begin position="209"/>
        <end position="239"/>
    </location>
</feature>
<dbReference type="AlphaFoldDB" id="A0AAN9VCD1"/>
<evidence type="ECO:0000256" key="1">
    <source>
        <dbReference type="ARBA" id="ARBA00004123"/>
    </source>
</evidence>
<comment type="caution">
    <text evidence="7">The sequence shown here is derived from an EMBL/GenBank/DDBJ whole genome shotgun (WGS) entry which is preliminary data.</text>
</comment>
<comment type="similarity">
    <text evidence="2">Belongs to the CND2 H2 (condensin-2 subunit 2) family.</text>
</comment>
<feature type="region of interest" description="Disordered" evidence="4">
    <location>
        <begin position="568"/>
        <end position="590"/>
    </location>
</feature>
<dbReference type="PANTHER" id="PTHR14324:SF3">
    <property type="entry name" value="CONDENSIN-2 COMPLEX SUBUNIT H2"/>
    <property type="match status" value="1"/>
</dbReference>
<dbReference type="GO" id="GO:0051306">
    <property type="term" value="P:mitotic sister chromatid separation"/>
    <property type="evidence" value="ECO:0007669"/>
    <property type="project" value="TreeGrafter"/>
</dbReference>
<evidence type="ECO:0000256" key="4">
    <source>
        <dbReference type="SAM" id="MobiDB-lite"/>
    </source>
</evidence>
<evidence type="ECO:0000313" key="8">
    <source>
        <dbReference type="Proteomes" id="UP001378592"/>
    </source>
</evidence>
<keyword evidence="3" id="KW-0539">Nucleus</keyword>
<feature type="domain" description="Condensin-2 complex subunit H2 C-terminal" evidence="6">
    <location>
        <begin position="441"/>
        <end position="571"/>
    </location>
</feature>
<dbReference type="InterPro" id="IPR031737">
    <property type="entry name" value="CNDH2_C"/>
</dbReference>
<dbReference type="GO" id="GO:0010032">
    <property type="term" value="P:meiotic chromosome condensation"/>
    <property type="evidence" value="ECO:0007669"/>
    <property type="project" value="TreeGrafter"/>
</dbReference>
<feature type="region of interest" description="Disordered" evidence="4">
    <location>
        <begin position="396"/>
        <end position="421"/>
    </location>
</feature>
<dbReference type="EMBL" id="JAZDUA010000455">
    <property type="protein sequence ID" value="KAK7792326.1"/>
    <property type="molecule type" value="Genomic_DNA"/>
</dbReference>
<dbReference type="PANTHER" id="PTHR14324">
    <property type="entry name" value="CONDENSIN-2 COMPLEX SUBUNIT H2"/>
    <property type="match status" value="1"/>
</dbReference>
<proteinExistence type="inferred from homology"/>
<evidence type="ECO:0000259" key="5">
    <source>
        <dbReference type="Pfam" id="PF06278"/>
    </source>
</evidence>
<comment type="subcellular location">
    <subcellularLocation>
        <location evidence="1">Nucleus</location>
    </subcellularLocation>
</comment>
<feature type="compositionally biased region" description="Acidic residues" evidence="4">
    <location>
        <begin position="219"/>
        <end position="234"/>
    </location>
</feature>